<organism evidence="3 4">
    <name type="scientific">Streptomyces alkaliphilus</name>
    <dbReference type="NCBI Taxonomy" id="1472722"/>
    <lineage>
        <taxon>Bacteria</taxon>
        <taxon>Bacillati</taxon>
        <taxon>Actinomycetota</taxon>
        <taxon>Actinomycetes</taxon>
        <taxon>Kitasatosporales</taxon>
        <taxon>Streptomycetaceae</taxon>
        <taxon>Streptomyces</taxon>
    </lineage>
</organism>
<dbReference type="Proteomes" id="UP000538929">
    <property type="component" value="Unassembled WGS sequence"/>
</dbReference>
<dbReference type="PANTHER" id="PTHR18964:SF149">
    <property type="entry name" value="BIFUNCTIONAL UDP-N-ACETYLGLUCOSAMINE 2-EPIMERASE_N-ACETYLMANNOSAMINE KINASE"/>
    <property type="match status" value="1"/>
</dbReference>
<proteinExistence type="inferred from homology"/>
<dbReference type="InterPro" id="IPR000835">
    <property type="entry name" value="HTH_MarR-typ"/>
</dbReference>
<comment type="caution">
    <text evidence="3">The sequence shown here is derived from an EMBL/GenBank/DDBJ whole genome shotgun (WGS) entry which is preliminary data.</text>
</comment>
<dbReference type="Gene3D" id="3.30.420.40">
    <property type="match status" value="2"/>
</dbReference>
<dbReference type="SUPFAM" id="SSF46785">
    <property type="entry name" value="Winged helix' DNA-binding domain"/>
    <property type="match status" value="1"/>
</dbReference>
<dbReference type="InterPro" id="IPR036390">
    <property type="entry name" value="WH_DNA-bd_sf"/>
</dbReference>
<dbReference type="AlphaFoldDB" id="A0A7W3TGW2"/>
<sequence length="309" mass="31434">MVQPVPQTQAELRLRNLSRVLHLLADDGPLSRAEVAARTGLTRAAISSLVDELLRAGLVMESSRDRSGSVGRPGTALEPADHGPCGIGAEIGVDHLAVCAMDLRGGVRVRLDSPMTAGDTRPDRVLAALAAMLGDLAEECEGLGLRPAGVTLAVPGLVARDSTTVVRAPNLGWEEVDPAPLLPTGHGPLRVENEANLGAVAERAAAPAGTGRDLLYVSAGIGIGAAVLVDGELLRGARGFAGELGHVPVSPDGPPCRCGSTGCAETLAGEEAVLRAAGTDPGEGPRAPLLAEVRARCEGGDERALAAVD</sequence>
<gene>
    <name evidence="3" type="ORF">FNQ90_21360</name>
</gene>
<name>A0A7W3TGW2_9ACTN</name>
<dbReference type="Pfam" id="PF00480">
    <property type="entry name" value="ROK"/>
    <property type="match status" value="1"/>
</dbReference>
<dbReference type="PANTHER" id="PTHR18964">
    <property type="entry name" value="ROK (REPRESSOR, ORF, KINASE) FAMILY"/>
    <property type="match status" value="1"/>
</dbReference>
<keyword evidence="4" id="KW-1185">Reference proteome</keyword>
<dbReference type="EMBL" id="VKHT01000983">
    <property type="protein sequence ID" value="MBB0246591.1"/>
    <property type="molecule type" value="Genomic_DNA"/>
</dbReference>
<evidence type="ECO:0000313" key="3">
    <source>
        <dbReference type="EMBL" id="MBB0246591.1"/>
    </source>
</evidence>
<comment type="similarity">
    <text evidence="1">Belongs to the ROK (NagC/XylR) family.</text>
</comment>
<evidence type="ECO:0000313" key="4">
    <source>
        <dbReference type="Proteomes" id="UP000538929"/>
    </source>
</evidence>
<evidence type="ECO:0000259" key="2">
    <source>
        <dbReference type="Pfam" id="PF12802"/>
    </source>
</evidence>
<dbReference type="InterPro" id="IPR011991">
    <property type="entry name" value="ArsR-like_HTH"/>
</dbReference>
<dbReference type="SUPFAM" id="SSF53067">
    <property type="entry name" value="Actin-like ATPase domain"/>
    <property type="match status" value="1"/>
</dbReference>
<feature type="non-terminal residue" evidence="3">
    <location>
        <position position="309"/>
    </location>
</feature>
<protein>
    <submittedName>
        <fullName evidence="3">ROK family protein</fullName>
    </submittedName>
</protein>
<dbReference type="Pfam" id="PF12802">
    <property type="entry name" value="MarR_2"/>
    <property type="match status" value="1"/>
</dbReference>
<reference evidence="4" key="1">
    <citation type="submission" date="2019-10" db="EMBL/GenBank/DDBJ databases">
        <title>Streptomyces sp. nov., a novel actinobacterium isolated from alkaline environment.</title>
        <authorList>
            <person name="Golinska P."/>
        </authorList>
    </citation>
    <scope>NUCLEOTIDE SEQUENCE [LARGE SCALE GENOMIC DNA]</scope>
    <source>
        <strain evidence="4">DSM 42118</strain>
    </source>
</reference>
<dbReference type="InterPro" id="IPR043129">
    <property type="entry name" value="ATPase_NBD"/>
</dbReference>
<evidence type="ECO:0000256" key="1">
    <source>
        <dbReference type="ARBA" id="ARBA00006479"/>
    </source>
</evidence>
<dbReference type="CDD" id="cd00090">
    <property type="entry name" value="HTH_ARSR"/>
    <property type="match status" value="1"/>
</dbReference>
<dbReference type="GO" id="GO:0003700">
    <property type="term" value="F:DNA-binding transcription factor activity"/>
    <property type="evidence" value="ECO:0007669"/>
    <property type="project" value="InterPro"/>
</dbReference>
<dbReference type="Gene3D" id="1.10.10.10">
    <property type="entry name" value="Winged helix-like DNA-binding domain superfamily/Winged helix DNA-binding domain"/>
    <property type="match status" value="1"/>
</dbReference>
<dbReference type="InterPro" id="IPR000600">
    <property type="entry name" value="ROK"/>
</dbReference>
<feature type="domain" description="HTH marR-type" evidence="2">
    <location>
        <begin position="19"/>
        <end position="64"/>
    </location>
</feature>
<dbReference type="InterPro" id="IPR036388">
    <property type="entry name" value="WH-like_DNA-bd_sf"/>
</dbReference>
<accession>A0A7W3TGW2</accession>